<feature type="domain" description="Major facilitator superfamily (MFS) profile" evidence="8">
    <location>
        <begin position="28"/>
        <end position="305"/>
    </location>
</feature>
<sequence length="305" mass="34070">MAYKCRNMFENTKRETKEIGYGKFNYLVIIGVGLQRFSCLASVLIMSFVVSSIGCDFRLTPAQKGTLTSILFVGMVSSSHLNGFLSDRYGRRYTTLRCSALCCIISCAASFAFNYTMLVILWFFMGFFLAGVITPVLVYVSEFSPPKHRRKTIFMSVALAALATTYDPCVAWLIIPLEIRWTLWPGMVFTSWRLLLLWNSVPFLAAWLLLLALPESPKYLLTRGKDQETIRALARAFAMNTGQDKADYPIKEVGLDGGDSLADDDGGSVAGFFVSMWRQTRMLFTPPLLLHTLLCCSIQVGVVGT</sequence>
<keyword evidence="4 7" id="KW-0812">Transmembrane</keyword>
<dbReference type="GO" id="GO:0016020">
    <property type="term" value="C:membrane"/>
    <property type="evidence" value="ECO:0007669"/>
    <property type="project" value="UniProtKB-SubCell"/>
</dbReference>
<feature type="transmembrane region" description="Helical" evidence="7">
    <location>
        <begin position="195"/>
        <end position="213"/>
    </location>
</feature>
<evidence type="ECO:0000313" key="10">
    <source>
        <dbReference type="Proteomes" id="UP001558652"/>
    </source>
</evidence>
<evidence type="ECO:0000259" key="8">
    <source>
        <dbReference type="PROSITE" id="PS50850"/>
    </source>
</evidence>
<evidence type="ECO:0000256" key="3">
    <source>
        <dbReference type="ARBA" id="ARBA00022448"/>
    </source>
</evidence>
<feature type="transmembrane region" description="Helical" evidence="7">
    <location>
        <begin position="96"/>
        <end position="113"/>
    </location>
</feature>
<name>A0ABD0YMC5_9HEMI</name>
<evidence type="ECO:0000256" key="5">
    <source>
        <dbReference type="ARBA" id="ARBA00022989"/>
    </source>
</evidence>
<evidence type="ECO:0000256" key="4">
    <source>
        <dbReference type="ARBA" id="ARBA00022692"/>
    </source>
</evidence>
<comment type="similarity">
    <text evidence="2">Belongs to the major facilitator superfamily.</text>
</comment>
<evidence type="ECO:0000256" key="2">
    <source>
        <dbReference type="ARBA" id="ARBA00008335"/>
    </source>
</evidence>
<dbReference type="PANTHER" id="PTHR23511">
    <property type="entry name" value="SYNAPTIC VESICLE GLYCOPROTEIN 2"/>
    <property type="match status" value="1"/>
</dbReference>
<accession>A0ABD0YMC5</accession>
<feature type="transmembrane region" description="Helical" evidence="7">
    <location>
        <begin position="24"/>
        <end position="53"/>
    </location>
</feature>
<dbReference type="Gene3D" id="1.20.1250.20">
    <property type="entry name" value="MFS general substrate transporter like domains"/>
    <property type="match status" value="1"/>
</dbReference>
<dbReference type="Pfam" id="PF00083">
    <property type="entry name" value="Sugar_tr"/>
    <property type="match status" value="1"/>
</dbReference>
<dbReference type="PANTHER" id="PTHR23511:SF35">
    <property type="entry name" value="MAJOR FACILITATOR SUPERFAMILY (MFS) PROFILE DOMAIN-CONTAINING PROTEIN"/>
    <property type="match status" value="1"/>
</dbReference>
<reference evidence="9 10" key="1">
    <citation type="submission" date="2024-07" db="EMBL/GenBank/DDBJ databases">
        <title>Chromosome-level genome assembly of the water stick insect Ranatra chinensis (Heteroptera: Nepidae).</title>
        <authorList>
            <person name="Liu X."/>
        </authorList>
    </citation>
    <scope>NUCLEOTIDE SEQUENCE [LARGE SCALE GENOMIC DNA]</scope>
    <source>
        <strain evidence="9">Cailab_2021Rc</strain>
        <tissue evidence="9">Muscle</tissue>
    </source>
</reference>
<dbReference type="SUPFAM" id="SSF103473">
    <property type="entry name" value="MFS general substrate transporter"/>
    <property type="match status" value="1"/>
</dbReference>
<dbReference type="EMBL" id="JBFDAA010000005">
    <property type="protein sequence ID" value="KAL1132276.1"/>
    <property type="molecule type" value="Genomic_DNA"/>
</dbReference>
<organism evidence="9 10">
    <name type="scientific">Ranatra chinensis</name>
    <dbReference type="NCBI Taxonomy" id="642074"/>
    <lineage>
        <taxon>Eukaryota</taxon>
        <taxon>Metazoa</taxon>
        <taxon>Ecdysozoa</taxon>
        <taxon>Arthropoda</taxon>
        <taxon>Hexapoda</taxon>
        <taxon>Insecta</taxon>
        <taxon>Pterygota</taxon>
        <taxon>Neoptera</taxon>
        <taxon>Paraneoptera</taxon>
        <taxon>Hemiptera</taxon>
        <taxon>Heteroptera</taxon>
        <taxon>Panheteroptera</taxon>
        <taxon>Nepomorpha</taxon>
        <taxon>Nepidae</taxon>
        <taxon>Ranatrinae</taxon>
        <taxon>Ranatra</taxon>
    </lineage>
</organism>
<protein>
    <recommendedName>
        <fullName evidence="8">Major facilitator superfamily (MFS) profile domain-containing protein</fullName>
    </recommendedName>
</protein>
<feature type="transmembrane region" description="Helical" evidence="7">
    <location>
        <begin position="119"/>
        <end position="140"/>
    </location>
</feature>
<feature type="transmembrane region" description="Helical" evidence="7">
    <location>
        <begin position="152"/>
        <end position="175"/>
    </location>
</feature>
<keyword evidence="5 7" id="KW-1133">Transmembrane helix</keyword>
<dbReference type="InterPro" id="IPR036259">
    <property type="entry name" value="MFS_trans_sf"/>
</dbReference>
<dbReference type="PROSITE" id="PS50850">
    <property type="entry name" value="MFS"/>
    <property type="match status" value="1"/>
</dbReference>
<dbReference type="InterPro" id="IPR020846">
    <property type="entry name" value="MFS_dom"/>
</dbReference>
<feature type="transmembrane region" description="Helical" evidence="7">
    <location>
        <begin position="65"/>
        <end position="84"/>
    </location>
</feature>
<dbReference type="AlphaFoldDB" id="A0ABD0YMC5"/>
<evidence type="ECO:0000256" key="1">
    <source>
        <dbReference type="ARBA" id="ARBA00004141"/>
    </source>
</evidence>
<comment type="subcellular location">
    <subcellularLocation>
        <location evidence="1">Membrane</location>
        <topology evidence="1">Multi-pass membrane protein</topology>
    </subcellularLocation>
</comment>
<keyword evidence="3" id="KW-0813">Transport</keyword>
<proteinExistence type="inferred from homology"/>
<evidence type="ECO:0000313" key="9">
    <source>
        <dbReference type="EMBL" id="KAL1132276.1"/>
    </source>
</evidence>
<keyword evidence="6 7" id="KW-0472">Membrane</keyword>
<dbReference type="InterPro" id="IPR005828">
    <property type="entry name" value="MFS_sugar_transport-like"/>
</dbReference>
<dbReference type="Proteomes" id="UP001558652">
    <property type="component" value="Unassembled WGS sequence"/>
</dbReference>
<keyword evidence="10" id="KW-1185">Reference proteome</keyword>
<comment type="caution">
    <text evidence="9">The sequence shown here is derived from an EMBL/GenBank/DDBJ whole genome shotgun (WGS) entry which is preliminary data.</text>
</comment>
<gene>
    <name evidence="9" type="ORF">AAG570_010233</name>
</gene>
<evidence type="ECO:0000256" key="6">
    <source>
        <dbReference type="ARBA" id="ARBA00023136"/>
    </source>
</evidence>
<evidence type="ECO:0000256" key="7">
    <source>
        <dbReference type="SAM" id="Phobius"/>
    </source>
</evidence>